<gene>
    <name evidence="2" type="primary">yhjD_1</name>
    <name evidence="2" type="ORF">NCTC11938_03206</name>
</gene>
<keyword evidence="1" id="KW-0472">Membrane</keyword>
<evidence type="ECO:0000313" key="2">
    <source>
        <dbReference type="EMBL" id="SUC38916.1"/>
    </source>
</evidence>
<protein>
    <submittedName>
        <fullName evidence="2">Inner membrane protein yhjD</fullName>
    </submittedName>
</protein>
<sequence length="100" mass="11191">MSEETQKKASNKNTQLTQPIKHGLEKGLHGGKKAIGIGIKFTNFVTNIPFIAHLIRAAERFTDRMGNQFGAAITYFSFLSINSRINALFCLCGFYFSFKP</sequence>
<dbReference type="EMBL" id="UGTS01000005">
    <property type="protein sequence ID" value="SUC38916.1"/>
    <property type="molecule type" value="Genomic_DNA"/>
</dbReference>
<proteinExistence type="predicted"/>
<dbReference type="AlphaFoldDB" id="A0A379GDB3"/>
<evidence type="ECO:0000313" key="3">
    <source>
        <dbReference type="Proteomes" id="UP000254191"/>
    </source>
</evidence>
<feature type="transmembrane region" description="Helical" evidence="1">
    <location>
        <begin position="69"/>
        <end position="96"/>
    </location>
</feature>
<evidence type="ECO:0000256" key="1">
    <source>
        <dbReference type="SAM" id="Phobius"/>
    </source>
</evidence>
<keyword evidence="1" id="KW-1133">Transmembrane helix</keyword>
<name>A0A379GDB3_PROMI</name>
<reference evidence="2 3" key="1">
    <citation type="submission" date="2018-06" db="EMBL/GenBank/DDBJ databases">
        <authorList>
            <consortium name="Pathogen Informatics"/>
            <person name="Doyle S."/>
        </authorList>
    </citation>
    <scope>NUCLEOTIDE SEQUENCE [LARGE SCALE GENOMIC DNA]</scope>
    <source>
        <strain evidence="2 3">NCTC11938</strain>
    </source>
</reference>
<accession>A0A379GDB3</accession>
<keyword evidence="1" id="KW-0812">Transmembrane</keyword>
<organism evidence="2 3">
    <name type="scientific">Proteus mirabilis</name>
    <dbReference type="NCBI Taxonomy" id="584"/>
    <lineage>
        <taxon>Bacteria</taxon>
        <taxon>Pseudomonadati</taxon>
        <taxon>Pseudomonadota</taxon>
        <taxon>Gammaproteobacteria</taxon>
        <taxon>Enterobacterales</taxon>
        <taxon>Morganellaceae</taxon>
        <taxon>Proteus</taxon>
    </lineage>
</organism>
<dbReference type="Proteomes" id="UP000254191">
    <property type="component" value="Unassembled WGS sequence"/>
</dbReference>